<evidence type="ECO:0000313" key="10">
    <source>
        <dbReference type="Proteomes" id="UP000186030"/>
    </source>
</evidence>
<feature type="transmembrane region" description="Helical" evidence="7">
    <location>
        <begin position="88"/>
        <end position="106"/>
    </location>
</feature>
<name>A0A1Q5SVB4_9BACL</name>
<keyword evidence="4 7" id="KW-0812">Transmembrane</keyword>
<dbReference type="Gene3D" id="1.20.1250.20">
    <property type="entry name" value="MFS general substrate transporter like domains"/>
    <property type="match status" value="2"/>
</dbReference>
<feature type="transmembrane region" description="Helical" evidence="7">
    <location>
        <begin position="305"/>
        <end position="329"/>
    </location>
</feature>
<evidence type="ECO:0000313" key="9">
    <source>
        <dbReference type="EMBL" id="OKO91836.1"/>
    </source>
</evidence>
<keyword evidence="3" id="KW-1003">Cell membrane</keyword>
<dbReference type="SUPFAM" id="SSF103473">
    <property type="entry name" value="MFS general substrate transporter"/>
    <property type="match status" value="1"/>
</dbReference>
<feature type="transmembrane region" description="Helical" evidence="7">
    <location>
        <begin position="172"/>
        <end position="191"/>
    </location>
</feature>
<dbReference type="AlphaFoldDB" id="A0A1Q5SVB4"/>
<feature type="transmembrane region" description="Helical" evidence="7">
    <location>
        <begin position="274"/>
        <end position="293"/>
    </location>
</feature>
<feature type="transmembrane region" description="Helical" evidence="7">
    <location>
        <begin position="112"/>
        <end position="135"/>
    </location>
</feature>
<organism evidence="9 10">
    <name type="scientific">Geobacillus proteiniphilus</name>
    <dbReference type="NCBI Taxonomy" id="860353"/>
    <lineage>
        <taxon>Bacteria</taxon>
        <taxon>Bacillati</taxon>
        <taxon>Bacillota</taxon>
        <taxon>Bacilli</taxon>
        <taxon>Bacillales</taxon>
        <taxon>Anoxybacillaceae</taxon>
        <taxon>Geobacillus</taxon>
    </lineage>
</organism>
<keyword evidence="2" id="KW-0813">Transport</keyword>
<reference evidence="9 10" key="1">
    <citation type="submission" date="2016-11" db="EMBL/GenBank/DDBJ databases">
        <authorList>
            <person name="Kadnikov V."/>
            <person name="Nazina T."/>
        </authorList>
    </citation>
    <scope>NUCLEOTIDE SEQUENCE [LARGE SCALE GENOMIC DNA]</scope>
    <source>
        <strain evidence="9 10">1017</strain>
    </source>
</reference>
<feature type="transmembrane region" description="Helical" evidence="7">
    <location>
        <begin position="23"/>
        <end position="46"/>
    </location>
</feature>
<evidence type="ECO:0000259" key="8">
    <source>
        <dbReference type="PROSITE" id="PS50850"/>
    </source>
</evidence>
<feature type="transmembrane region" description="Helical" evidence="7">
    <location>
        <begin position="371"/>
        <end position="391"/>
    </location>
</feature>
<feature type="transmembrane region" description="Helical" evidence="7">
    <location>
        <begin position="239"/>
        <end position="262"/>
    </location>
</feature>
<dbReference type="PROSITE" id="PS50850">
    <property type="entry name" value="MFS"/>
    <property type="match status" value="1"/>
</dbReference>
<keyword evidence="5 7" id="KW-1133">Transmembrane helix</keyword>
<evidence type="ECO:0000256" key="1">
    <source>
        <dbReference type="ARBA" id="ARBA00004651"/>
    </source>
</evidence>
<evidence type="ECO:0000256" key="5">
    <source>
        <dbReference type="ARBA" id="ARBA00022989"/>
    </source>
</evidence>
<evidence type="ECO:0000256" key="7">
    <source>
        <dbReference type="SAM" id="Phobius"/>
    </source>
</evidence>
<evidence type="ECO:0000256" key="3">
    <source>
        <dbReference type="ARBA" id="ARBA00022475"/>
    </source>
</evidence>
<dbReference type="GO" id="GO:0015212">
    <property type="term" value="F:cytidine transmembrane transporter activity"/>
    <property type="evidence" value="ECO:0007669"/>
    <property type="project" value="TreeGrafter"/>
</dbReference>
<accession>A0A1Q5SVB4</accession>
<proteinExistence type="predicted"/>
<dbReference type="Proteomes" id="UP000186030">
    <property type="component" value="Unassembled WGS sequence"/>
</dbReference>
<dbReference type="InterPro" id="IPR036259">
    <property type="entry name" value="MFS_trans_sf"/>
</dbReference>
<dbReference type="PANTHER" id="PTHR23522">
    <property type="entry name" value="BLL5896 PROTEIN"/>
    <property type="match status" value="1"/>
</dbReference>
<gene>
    <name evidence="9" type="ORF">BRO54_2581</name>
</gene>
<dbReference type="Pfam" id="PF12832">
    <property type="entry name" value="MFS_1_like"/>
    <property type="match status" value="1"/>
</dbReference>
<feature type="domain" description="Major facilitator superfamily (MFS) profile" evidence="8">
    <location>
        <begin position="20"/>
        <end position="396"/>
    </location>
</feature>
<evidence type="ECO:0000256" key="6">
    <source>
        <dbReference type="ARBA" id="ARBA00023136"/>
    </source>
</evidence>
<protein>
    <submittedName>
        <fullName evidence="9">Putative 3-phenylpropionic acid transporter</fullName>
    </submittedName>
</protein>
<comment type="subcellular location">
    <subcellularLocation>
        <location evidence="1">Cell membrane</location>
        <topology evidence="1">Multi-pass membrane protein</topology>
    </subcellularLocation>
</comment>
<dbReference type="InterPro" id="IPR020846">
    <property type="entry name" value="MFS_dom"/>
</dbReference>
<reference evidence="10" key="2">
    <citation type="submission" date="2017-01" db="EMBL/GenBank/DDBJ databases">
        <title>Genome sequencing and annotation of Geobacillus sp. 1017, a Hydrocarbon-Oxidizing Thermophilic Bacterium Isolated from a Heavy Oil Reservoir (China).</title>
        <authorList>
            <person name="Kadnikov V.V."/>
            <person name="Mardanov A.V."/>
            <person name="Poltaraus A.B."/>
            <person name="Sokolova D.S."/>
            <person name="Semenova E.M."/>
            <person name="Ravin N.V."/>
            <person name="Tourova T.P."/>
            <person name="Nazina T.N."/>
        </authorList>
    </citation>
    <scope>NUCLEOTIDE SEQUENCE [LARGE SCALE GENOMIC DNA]</scope>
    <source>
        <strain evidence="10">1017</strain>
    </source>
</reference>
<comment type="caution">
    <text evidence="9">The sequence shown here is derived from an EMBL/GenBank/DDBJ whole genome shotgun (WGS) entry which is preliminary data.</text>
</comment>
<dbReference type="CDD" id="cd17335">
    <property type="entry name" value="MFS_MFSD6"/>
    <property type="match status" value="1"/>
</dbReference>
<feature type="transmembrane region" description="Helical" evidence="7">
    <location>
        <begin position="52"/>
        <end position="76"/>
    </location>
</feature>
<dbReference type="GO" id="GO:0015213">
    <property type="term" value="F:uridine transmembrane transporter activity"/>
    <property type="evidence" value="ECO:0007669"/>
    <property type="project" value="TreeGrafter"/>
</dbReference>
<dbReference type="InterPro" id="IPR024989">
    <property type="entry name" value="MFS_assoc_dom"/>
</dbReference>
<evidence type="ECO:0000256" key="2">
    <source>
        <dbReference type="ARBA" id="ARBA00022448"/>
    </source>
</evidence>
<keyword evidence="6 7" id="KW-0472">Membrane</keyword>
<feature type="transmembrane region" description="Helical" evidence="7">
    <location>
        <begin position="341"/>
        <end position="365"/>
    </location>
</feature>
<dbReference type="PANTHER" id="PTHR23522:SF4">
    <property type="entry name" value="NUCLEOSIDE PERMEASE NUPG-RELATED"/>
    <property type="match status" value="1"/>
</dbReference>
<feature type="transmembrane region" description="Helical" evidence="7">
    <location>
        <begin position="147"/>
        <end position="166"/>
    </location>
</feature>
<evidence type="ECO:0000256" key="4">
    <source>
        <dbReference type="ARBA" id="ARBA00022692"/>
    </source>
</evidence>
<dbReference type="GO" id="GO:0005886">
    <property type="term" value="C:plasma membrane"/>
    <property type="evidence" value="ECO:0007669"/>
    <property type="project" value="UniProtKB-SubCell"/>
</dbReference>
<sequence length="405" mass="43823">MGTKGEDGMEAALQRETPVRKTVFPLFYFLIFFAFGALFPLLSVYLQEEAHLPGAAIGWIMSLTPIVTMAAQPLWGTAADYARKPVELLTLALVLTALFGLLYSLAGSYRVFVALTVLLSAVQSAIVPLSDSIALHHVRGHGGNYGAIRLWGSIGFAAAVFVVGWLSEHLAFAVIFYVFSFMLLSAAALAVRLPRYQAAAPGRLTWLDVRGLLSVRPFCLLLVASFLLFGPIYANNSYFGLLIHELGGTLTGIGFAFLLAAGSEAPFMKAADRLIRRFGMAPLLFFAALVSAARWWSYVADPPLWFVYITAIFQGCSVGLAIPTALQYVRRLAPERVQATAVALYSATSSGLGAWFCTLAGGYLLERWQIGAVYVFFGACTIVGVFVLIWLGKLEKTTKSAGEKG</sequence>
<feature type="transmembrane region" description="Helical" evidence="7">
    <location>
        <begin position="212"/>
        <end position="233"/>
    </location>
</feature>
<dbReference type="EMBL" id="MQMG01000035">
    <property type="protein sequence ID" value="OKO91836.1"/>
    <property type="molecule type" value="Genomic_DNA"/>
</dbReference>